<dbReference type="EMBL" id="CP144695">
    <property type="protein sequence ID" value="WVZ08197.1"/>
    <property type="molecule type" value="Genomic_DNA"/>
</dbReference>
<evidence type="ECO:0000259" key="3">
    <source>
        <dbReference type="Pfam" id="PF26168"/>
    </source>
</evidence>
<evidence type="ECO:0000313" key="4">
    <source>
        <dbReference type="EMBL" id="WVZ08197.1"/>
    </source>
</evidence>
<dbReference type="FunFam" id="3.40.50.2000:FF:000133">
    <property type="entry name" value="UDP-glycosyltransferase 83A1"/>
    <property type="match status" value="1"/>
</dbReference>
<gene>
    <name evidence="4" type="ORF">V8G54_021543</name>
</gene>
<evidence type="ECO:0000313" key="5">
    <source>
        <dbReference type="Proteomes" id="UP001374535"/>
    </source>
</evidence>
<dbReference type="GO" id="GO:0080044">
    <property type="term" value="F:quercetin 7-O-glucosyltransferase activity"/>
    <property type="evidence" value="ECO:0007669"/>
    <property type="project" value="TreeGrafter"/>
</dbReference>
<dbReference type="Pfam" id="PF26168">
    <property type="entry name" value="Glyco_transf_N"/>
    <property type="match status" value="1"/>
</dbReference>
<dbReference type="CDD" id="cd03784">
    <property type="entry name" value="GT1_Gtf-like"/>
    <property type="match status" value="1"/>
</dbReference>
<accession>A0AAQ3NG20</accession>
<dbReference type="Pfam" id="PF00201">
    <property type="entry name" value="UDPGT"/>
    <property type="match status" value="1"/>
</dbReference>
<dbReference type="GO" id="GO:0080043">
    <property type="term" value="F:quercetin 3-O-glucosyltransferase activity"/>
    <property type="evidence" value="ECO:0007669"/>
    <property type="project" value="TreeGrafter"/>
</dbReference>
<comment type="similarity">
    <text evidence="1">Belongs to the UDP-glycosyltransferase family.</text>
</comment>
<keyword evidence="5" id="KW-1185">Reference proteome</keyword>
<dbReference type="InterPro" id="IPR002213">
    <property type="entry name" value="UDP_glucos_trans"/>
</dbReference>
<dbReference type="PANTHER" id="PTHR11926">
    <property type="entry name" value="GLUCOSYL/GLUCURONOSYL TRANSFERASES"/>
    <property type="match status" value="1"/>
</dbReference>
<organism evidence="4 5">
    <name type="scientific">Vigna mungo</name>
    <name type="common">Black gram</name>
    <name type="synonym">Phaseolus mungo</name>
    <dbReference type="NCBI Taxonomy" id="3915"/>
    <lineage>
        <taxon>Eukaryota</taxon>
        <taxon>Viridiplantae</taxon>
        <taxon>Streptophyta</taxon>
        <taxon>Embryophyta</taxon>
        <taxon>Tracheophyta</taxon>
        <taxon>Spermatophyta</taxon>
        <taxon>Magnoliopsida</taxon>
        <taxon>eudicotyledons</taxon>
        <taxon>Gunneridae</taxon>
        <taxon>Pentapetalae</taxon>
        <taxon>rosids</taxon>
        <taxon>fabids</taxon>
        <taxon>Fabales</taxon>
        <taxon>Fabaceae</taxon>
        <taxon>Papilionoideae</taxon>
        <taxon>50 kb inversion clade</taxon>
        <taxon>NPAAA clade</taxon>
        <taxon>indigoferoid/millettioid clade</taxon>
        <taxon>Phaseoleae</taxon>
        <taxon>Vigna</taxon>
    </lineage>
</organism>
<dbReference type="SUPFAM" id="SSF53756">
    <property type="entry name" value="UDP-Glycosyltransferase/glycogen phosphorylase"/>
    <property type="match status" value="1"/>
</dbReference>
<name>A0AAQ3NG20_VIGMU</name>
<dbReference type="FunFam" id="3.40.50.2000:FF:000056">
    <property type="entry name" value="Glycosyltransferase"/>
    <property type="match status" value="1"/>
</dbReference>
<dbReference type="InterPro" id="IPR058980">
    <property type="entry name" value="Glyco_transf_N"/>
</dbReference>
<feature type="domain" description="Glycosyltransferase N-terminal" evidence="3">
    <location>
        <begin position="8"/>
        <end position="48"/>
    </location>
</feature>
<dbReference type="Gene3D" id="3.40.50.2000">
    <property type="entry name" value="Glycogen Phosphorylase B"/>
    <property type="match status" value="2"/>
</dbReference>
<dbReference type="AlphaFoldDB" id="A0AAQ3NG20"/>
<reference evidence="4 5" key="1">
    <citation type="journal article" date="2023" name="Life. Sci Alliance">
        <title>Evolutionary insights into 3D genome organization and epigenetic landscape of Vigna mungo.</title>
        <authorList>
            <person name="Junaid A."/>
            <person name="Singh B."/>
            <person name="Bhatia S."/>
        </authorList>
    </citation>
    <scope>NUCLEOTIDE SEQUENCE [LARGE SCALE GENOMIC DNA]</scope>
    <source>
        <strain evidence="4">Urdbean</strain>
    </source>
</reference>
<sequence>MGIPHFLCLPFPVQGHVNPLMQFSLLLAKHGCKVTFVHTEFSHKRANTAGGQNKEEALVEMVTLPDGLEPQDDRSDVAKLLFSMKSTMPALLPKLIQDINASNVENKITCIIVTINMGWALEVGNKMGIKGALLSPPSATSLASVACIPNLIEDGIIDSQGLPTKNQEIQLSSNMPMMDTAYLPWRGFNKIFFEHLMQEMQTLKLGEWWLCNTTYDLEPAAFSISPKFLPIGPLMENSNRSSFWEEDRACLEWLDEQPPQSVVYVSFGSLAVMDPNQFKELALALDLLHMPFIWVVRASNDKKENVNAYPHDFHGSKGKIVGWAPQKKILKHPSLACFISHCGWNSTLEGICAGVPFLCWPCATDQFLNKSYICDVWKIGVGLEKNESGIVSREEIKKKVDQLLVDEDIKGRSLKLKEMTINNIQEGGQSSKNLNFFMDWAK</sequence>
<evidence type="ECO:0000256" key="1">
    <source>
        <dbReference type="ARBA" id="ARBA00009995"/>
    </source>
</evidence>
<proteinExistence type="inferred from homology"/>
<protein>
    <recommendedName>
        <fullName evidence="3">Glycosyltransferase N-terminal domain-containing protein</fullName>
    </recommendedName>
</protein>
<keyword evidence="2" id="KW-0808">Transferase</keyword>
<evidence type="ECO:0000256" key="2">
    <source>
        <dbReference type="ARBA" id="ARBA00022679"/>
    </source>
</evidence>
<dbReference type="PANTHER" id="PTHR11926:SF1530">
    <property type="entry name" value="EF-HAND DOMAIN-CONTAINING PROTEIN"/>
    <property type="match status" value="1"/>
</dbReference>
<dbReference type="Proteomes" id="UP001374535">
    <property type="component" value="Chromosome 6"/>
</dbReference>